<dbReference type="SUPFAM" id="SSF53067">
    <property type="entry name" value="Actin-like ATPase domain"/>
    <property type="match status" value="2"/>
</dbReference>
<organism evidence="3 4">
    <name type="scientific">Treponema rectale</name>
    <dbReference type="NCBI Taxonomy" id="744512"/>
    <lineage>
        <taxon>Bacteria</taxon>
        <taxon>Pseudomonadati</taxon>
        <taxon>Spirochaetota</taxon>
        <taxon>Spirochaetia</taxon>
        <taxon>Spirochaetales</taxon>
        <taxon>Treponemataceae</taxon>
        <taxon>Treponema</taxon>
    </lineage>
</organism>
<dbReference type="InterPro" id="IPR048950">
    <property type="entry name" value="Ppx_GppA_C"/>
</dbReference>
<evidence type="ECO:0000259" key="1">
    <source>
        <dbReference type="Pfam" id="PF02541"/>
    </source>
</evidence>
<sequence>MNALRAVIEIGSTGIRLLVAEITSDNKRNILDRSEQLVNLGRDVFTTGSISSQTLHACIRILSRYVEQLNGWGLKPEDATVIGTSAVREADNRDPFLDRIKIKTGFTVKVIDGIEENRLMYIAVTECLKDESPSMQKNDSIILEIAGGATEMMLMENGRMAAAHSMRLGTVIIEQKIHALSGNIDDAKRFIGEFILNTRNNLNIEMNLAKVKRFIAVGGDMKLAAIFAGKPVSPFMWEIQREDFNNFVNEVQHYTPEECVARFKINYNETSIFQISLTAYNLFVQLTNVSSVFVPDISIREGVIISSTNHVDETLQAEFNSQIFASASSLLKKYQGDERHAEFVKNVSLKIYDALQEENGLEAQDRILLEVSAILHDIGMFIQADNHNLHGKYIINNSEIFGLSREEKAIVAFITCFHKGKIQVSENQEFRLLSRSTRMSILKLSAILRLADALDRSHSQKLSDFTIHFAQDSITFRIKGHHNLTLEKLAVEEKCDLFENVFGYKVVLV</sequence>
<evidence type="ECO:0000259" key="2">
    <source>
        <dbReference type="Pfam" id="PF21447"/>
    </source>
</evidence>
<dbReference type="InterPro" id="IPR050273">
    <property type="entry name" value="GppA/Ppx_hydrolase"/>
</dbReference>
<name>A0A840S7L4_9SPIR</name>
<dbReference type="Pfam" id="PF02541">
    <property type="entry name" value="Ppx-GppA"/>
    <property type="match status" value="1"/>
</dbReference>
<evidence type="ECO:0000313" key="4">
    <source>
        <dbReference type="Proteomes" id="UP000578697"/>
    </source>
</evidence>
<dbReference type="CDD" id="cd00077">
    <property type="entry name" value="HDc"/>
    <property type="match status" value="1"/>
</dbReference>
<dbReference type="EMBL" id="JACHFR010000002">
    <property type="protein sequence ID" value="MBB5218589.1"/>
    <property type="molecule type" value="Genomic_DNA"/>
</dbReference>
<dbReference type="Pfam" id="PF21447">
    <property type="entry name" value="Ppx-GppA_III"/>
    <property type="match status" value="1"/>
</dbReference>
<dbReference type="PANTHER" id="PTHR30005">
    <property type="entry name" value="EXOPOLYPHOSPHATASE"/>
    <property type="match status" value="1"/>
</dbReference>
<dbReference type="InterPro" id="IPR003695">
    <property type="entry name" value="Ppx_GppA_N"/>
</dbReference>
<feature type="domain" description="Ppx/GppA phosphatase C-terminal" evidence="2">
    <location>
        <begin position="326"/>
        <end position="481"/>
    </location>
</feature>
<dbReference type="CDD" id="cd24006">
    <property type="entry name" value="ASKHA_NBD_PPX_GppA"/>
    <property type="match status" value="1"/>
</dbReference>
<dbReference type="SUPFAM" id="SSF109604">
    <property type="entry name" value="HD-domain/PDEase-like"/>
    <property type="match status" value="1"/>
</dbReference>
<dbReference type="PANTHER" id="PTHR30005:SF0">
    <property type="entry name" value="RETROGRADE REGULATION PROTEIN 2"/>
    <property type="match status" value="1"/>
</dbReference>
<dbReference type="Gene3D" id="1.10.3210.10">
    <property type="entry name" value="Hypothetical protein af1432"/>
    <property type="match status" value="1"/>
</dbReference>
<protein>
    <submittedName>
        <fullName evidence="3">Exopolyphosphatase/guanosine-5'-triphosphate, 3'-diphosphate pyrophosphatase</fullName>
        <ecNumber evidence="3">3.6.1.11</ecNumber>
        <ecNumber evidence="3">3.6.1.40</ecNumber>
    </submittedName>
</protein>
<gene>
    <name evidence="3" type="ORF">HNP77_000958</name>
</gene>
<comment type="caution">
    <text evidence="3">The sequence shown here is derived from an EMBL/GenBank/DDBJ whole genome shotgun (WGS) entry which is preliminary data.</text>
</comment>
<reference evidence="3 4" key="1">
    <citation type="submission" date="2020-08" db="EMBL/GenBank/DDBJ databases">
        <title>Genomic Encyclopedia of Type Strains, Phase IV (KMG-IV): sequencing the most valuable type-strain genomes for metagenomic binning, comparative biology and taxonomic classification.</title>
        <authorList>
            <person name="Goeker M."/>
        </authorList>
    </citation>
    <scope>NUCLEOTIDE SEQUENCE [LARGE SCALE GENOMIC DNA]</scope>
    <source>
        <strain evidence="3 4">DSM 103679</strain>
    </source>
</reference>
<accession>A0A840S7L4</accession>
<dbReference type="InterPro" id="IPR043129">
    <property type="entry name" value="ATPase_NBD"/>
</dbReference>
<dbReference type="EC" id="3.6.1.11" evidence="3"/>
<dbReference type="Gene3D" id="3.30.420.150">
    <property type="entry name" value="Exopolyphosphatase. Domain 2"/>
    <property type="match status" value="1"/>
</dbReference>
<evidence type="ECO:0000313" key="3">
    <source>
        <dbReference type="EMBL" id="MBB5218589.1"/>
    </source>
</evidence>
<dbReference type="Gene3D" id="3.30.420.40">
    <property type="match status" value="1"/>
</dbReference>
<keyword evidence="4" id="KW-1185">Reference proteome</keyword>
<dbReference type="RefSeq" id="WP_184652037.1">
    <property type="nucleotide sequence ID" value="NZ_JACHFR010000002.1"/>
</dbReference>
<proteinExistence type="predicted"/>
<keyword evidence="3" id="KW-0378">Hydrolase</keyword>
<dbReference type="GO" id="GO:0008894">
    <property type="term" value="F:guanosine-5'-triphosphate,3'-diphosphate diphosphatase activity"/>
    <property type="evidence" value="ECO:0007669"/>
    <property type="project" value="UniProtKB-EC"/>
</dbReference>
<dbReference type="GO" id="GO:0004309">
    <property type="term" value="F:exopolyphosphatase activity"/>
    <property type="evidence" value="ECO:0007669"/>
    <property type="project" value="UniProtKB-EC"/>
</dbReference>
<feature type="domain" description="Ppx/GppA phosphatase N-terminal" evidence="1">
    <location>
        <begin position="22"/>
        <end position="308"/>
    </location>
</feature>
<dbReference type="Proteomes" id="UP000578697">
    <property type="component" value="Unassembled WGS sequence"/>
</dbReference>
<dbReference type="InterPro" id="IPR003607">
    <property type="entry name" value="HD/PDEase_dom"/>
</dbReference>
<dbReference type="AlphaFoldDB" id="A0A840S7L4"/>
<dbReference type="EC" id="3.6.1.40" evidence="3"/>